<dbReference type="Proteomes" id="UP001140091">
    <property type="component" value="Unassembled WGS sequence"/>
</dbReference>
<evidence type="ECO:0000313" key="4">
    <source>
        <dbReference type="Proteomes" id="UP001140091"/>
    </source>
</evidence>
<evidence type="ECO:0000259" key="2">
    <source>
        <dbReference type="PROSITE" id="PS51762"/>
    </source>
</evidence>
<dbReference type="Gene3D" id="2.60.120.200">
    <property type="match status" value="1"/>
</dbReference>
<evidence type="ECO:0000313" key="3">
    <source>
        <dbReference type="EMBL" id="KAJ2931045.1"/>
    </source>
</evidence>
<dbReference type="PROSITE" id="PS51762">
    <property type="entry name" value="GH16_2"/>
    <property type="match status" value="1"/>
</dbReference>
<dbReference type="SUPFAM" id="SSF49899">
    <property type="entry name" value="Concanavalin A-like lectins/glucanases"/>
    <property type="match status" value="1"/>
</dbReference>
<gene>
    <name evidence="3" type="ORF">H1R20_g6053</name>
</gene>
<keyword evidence="1" id="KW-0812">Transmembrane</keyword>
<dbReference type="Pfam" id="PF26113">
    <property type="entry name" value="GH16_XgeA"/>
    <property type="match status" value="1"/>
</dbReference>
<dbReference type="PANTHER" id="PTHR10963:SF24">
    <property type="entry name" value="GLYCOSIDASE C21B10.07-RELATED"/>
    <property type="match status" value="1"/>
</dbReference>
<sequence length="304" mass="33748">MENVGMHMMRLPALDLHIGHRDGGRPLELIDILSDIRLRLGHVAALFLYFILNALPCLAAYVPLRQYEGSTFFEGWAYYGNVDNTTWGTISKAIQLQRRCTDATITGNVTYLDRADATSKRLTYVNDAGNAIIQVDNTTTLVRNADVVNRDSIRLTSLDSYGMGSLIVMDALHIPYGCSVWPAFWTYGIEKEWPEAGEIDIIEAINDMDRNQVALHTIPGCSKADTLPQSGRTLETDCSTNRGCIVAESKPNSFGPRFSEAGGGVYALLLEPTSINVWFFSYFPPQNLILLTTLCGVWYVFSTS</sequence>
<keyword evidence="4" id="KW-1185">Reference proteome</keyword>
<dbReference type="InterPro" id="IPR013320">
    <property type="entry name" value="ConA-like_dom_sf"/>
</dbReference>
<name>A0A9W8JHP5_9AGAR</name>
<protein>
    <recommendedName>
        <fullName evidence="2">GH16 domain-containing protein</fullName>
    </recommendedName>
</protein>
<dbReference type="InterPro" id="IPR050546">
    <property type="entry name" value="Glycosyl_Hydrlase_16"/>
</dbReference>
<feature type="non-terminal residue" evidence="3">
    <location>
        <position position="304"/>
    </location>
</feature>
<dbReference type="OrthoDB" id="192832at2759"/>
<accession>A0A9W8JHP5</accession>
<dbReference type="GO" id="GO:0004553">
    <property type="term" value="F:hydrolase activity, hydrolyzing O-glycosyl compounds"/>
    <property type="evidence" value="ECO:0007669"/>
    <property type="project" value="InterPro"/>
</dbReference>
<feature type="transmembrane region" description="Helical" evidence="1">
    <location>
        <begin position="43"/>
        <end position="64"/>
    </location>
</feature>
<keyword evidence="1" id="KW-0472">Membrane</keyword>
<keyword evidence="1" id="KW-1133">Transmembrane helix</keyword>
<evidence type="ECO:0000256" key="1">
    <source>
        <dbReference type="SAM" id="Phobius"/>
    </source>
</evidence>
<comment type="caution">
    <text evidence="3">The sequence shown here is derived from an EMBL/GenBank/DDBJ whole genome shotgun (WGS) entry which is preliminary data.</text>
</comment>
<organism evidence="3 4">
    <name type="scientific">Candolleomyces eurysporus</name>
    <dbReference type="NCBI Taxonomy" id="2828524"/>
    <lineage>
        <taxon>Eukaryota</taxon>
        <taxon>Fungi</taxon>
        <taxon>Dikarya</taxon>
        <taxon>Basidiomycota</taxon>
        <taxon>Agaricomycotina</taxon>
        <taxon>Agaricomycetes</taxon>
        <taxon>Agaricomycetidae</taxon>
        <taxon>Agaricales</taxon>
        <taxon>Agaricineae</taxon>
        <taxon>Psathyrellaceae</taxon>
        <taxon>Candolleomyces</taxon>
    </lineage>
</organism>
<feature type="domain" description="GH16" evidence="2">
    <location>
        <begin position="20"/>
        <end position="304"/>
    </location>
</feature>
<dbReference type="EMBL" id="JANBPK010000812">
    <property type="protein sequence ID" value="KAJ2931045.1"/>
    <property type="molecule type" value="Genomic_DNA"/>
</dbReference>
<proteinExistence type="predicted"/>
<reference evidence="3" key="1">
    <citation type="submission" date="2022-06" db="EMBL/GenBank/DDBJ databases">
        <title>Genome Sequence of Candolleomyces eurysporus.</title>
        <authorList>
            <person name="Buettner E."/>
        </authorList>
    </citation>
    <scope>NUCLEOTIDE SEQUENCE</scope>
    <source>
        <strain evidence="3">VTCC 930004</strain>
    </source>
</reference>
<dbReference type="PANTHER" id="PTHR10963">
    <property type="entry name" value="GLYCOSYL HYDROLASE-RELATED"/>
    <property type="match status" value="1"/>
</dbReference>
<dbReference type="AlphaFoldDB" id="A0A9W8JHP5"/>
<dbReference type="GO" id="GO:0009251">
    <property type="term" value="P:glucan catabolic process"/>
    <property type="evidence" value="ECO:0007669"/>
    <property type="project" value="TreeGrafter"/>
</dbReference>
<dbReference type="InterPro" id="IPR000757">
    <property type="entry name" value="Beta-glucanase-like"/>
</dbReference>